<dbReference type="InterPro" id="IPR051033">
    <property type="entry name" value="SH3BGR"/>
</dbReference>
<evidence type="ECO:0000256" key="1">
    <source>
        <dbReference type="ARBA" id="ARBA00007764"/>
    </source>
</evidence>
<dbReference type="InterPro" id="IPR006993">
    <property type="entry name" value="Glut_rich_SH3-bd"/>
</dbReference>
<evidence type="ECO:0000313" key="2">
    <source>
        <dbReference type="Ensembl" id="ENSEBUP00000027642.1"/>
    </source>
</evidence>
<dbReference type="PANTHER" id="PTHR12232:SF15">
    <property type="entry name" value="SH3 DOMAIN-BINDING GLUTAMIC ACID-RICH PROTEIN HOMOLOG"/>
    <property type="match status" value="1"/>
</dbReference>
<organism evidence="2 3">
    <name type="scientific">Eptatretus burgeri</name>
    <name type="common">Inshore hagfish</name>
    <dbReference type="NCBI Taxonomy" id="7764"/>
    <lineage>
        <taxon>Eukaryota</taxon>
        <taxon>Metazoa</taxon>
        <taxon>Chordata</taxon>
        <taxon>Craniata</taxon>
        <taxon>Vertebrata</taxon>
        <taxon>Cyclostomata</taxon>
        <taxon>Myxini</taxon>
        <taxon>Myxiniformes</taxon>
        <taxon>Myxinidae</taxon>
        <taxon>Eptatretinae</taxon>
        <taxon>Eptatretus</taxon>
    </lineage>
</organism>
<dbReference type="Ensembl" id="ENSEBUT00000028218.1">
    <property type="protein sequence ID" value="ENSEBUP00000027642.1"/>
    <property type="gene ID" value="ENSEBUG00000016927.1"/>
</dbReference>
<dbReference type="Pfam" id="PF04908">
    <property type="entry name" value="SH3BGR"/>
    <property type="match status" value="1"/>
</dbReference>
<comment type="similarity">
    <text evidence="1">Belongs to the SH3BGR family.</text>
</comment>
<dbReference type="AlphaFoldDB" id="A0A8C4X2C6"/>
<dbReference type="Proteomes" id="UP000694388">
    <property type="component" value="Unplaced"/>
</dbReference>
<accession>A0A8C4X2C6</accession>
<keyword evidence="3" id="KW-1185">Reference proteome</keyword>
<evidence type="ECO:0000313" key="3">
    <source>
        <dbReference type="Proteomes" id="UP000694388"/>
    </source>
</evidence>
<dbReference type="InterPro" id="IPR036249">
    <property type="entry name" value="Thioredoxin-like_sf"/>
</dbReference>
<dbReference type="PANTHER" id="PTHR12232">
    <property type="entry name" value="SH3 DOMAIN-BINDING GLUTAMIC ACID-RICH-LIKE PROTEIN"/>
    <property type="match status" value="1"/>
</dbReference>
<proteinExistence type="inferred from homology"/>
<reference evidence="2" key="1">
    <citation type="submission" date="2025-08" db="UniProtKB">
        <authorList>
            <consortium name="Ensembl"/>
        </authorList>
    </citation>
    <scope>IDENTIFICATION</scope>
</reference>
<name>A0A8C4X2C6_EPTBU</name>
<dbReference type="GO" id="GO:0005737">
    <property type="term" value="C:cytoplasm"/>
    <property type="evidence" value="ECO:0007669"/>
    <property type="project" value="TreeGrafter"/>
</dbReference>
<dbReference type="SUPFAM" id="SSF52833">
    <property type="entry name" value="Thioredoxin-like"/>
    <property type="match status" value="1"/>
</dbReference>
<protein>
    <submittedName>
        <fullName evidence="2">Uncharacterized protein</fullName>
    </submittedName>
</protein>
<dbReference type="OMA" id="QAEMMRI"/>
<dbReference type="Gene3D" id="3.40.30.10">
    <property type="entry name" value="Glutaredoxin"/>
    <property type="match status" value="1"/>
</dbReference>
<sequence>VMVIKVYYSSITPSLVVRIKKQQQHIQNVLETLKVEFELVDVMVGKEAKIKMCKFSNNPKAIPPQLFNEDDFCGNYEEFYSAVEKNLQHSYIFCEEQASCYYQHPEYITIPALTDCSEGNPVKSFLHRR</sequence>
<reference evidence="2" key="2">
    <citation type="submission" date="2025-09" db="UniProtKB">
        <authorList>
            <consortium name="Ensembl"/>
        </authorList>
    </citation>
    <scope>IDENTIFICATION</scope>
</reference>